<dbReference type="Pfam" id="PF06772">
    <property type="entry name" value="LtrA"/>
    <property type="match status" value="1"/>
</dbReference>
<feature type="transmembrane region" description="Helical" evidence="1">
    <location>
        <begin position="114"/>
        <end position="136"/>
    </location>
</feature>
<feature type="transmembrane region" description="Helical" evidence="1">
    <location>
        <begin position="184"/>
        <end position="205"/>
    </location>
</feature>
<feature type="transmembrane region" description="Helical" evidence="1">
    <location>
        <begin position="245"/>
        <end position="264"/>
    </location>
</feature>
<evidence type="ECO:0000313" key="2">
    <source>
        <dbReference type="EMBL" id="SCL54674.1"/>
    </source>
</evidence>
<name>A0A1C6UL05_9ACTN</name>
<keyword evidence="1" id="KW-0812">Transmembrane</keyword>
<feature type="transmembrane region" description="Helical" evidence="1">
    <location>
        <begin position="82"/>
        <end position="102"/>
    </location>
</feature>
<feature type="transmembrane region" description="Helical" evidence="1">
    <location>
        <begin position="358"/>
        <end position="376"/>
    </location>
</feature>
<organism evidence="2 3">
    <name type="scientific">Micromonospora eburnea</name>
    <dbReference type="NCBI Taxonomy" id="227316"/>
    <lineage>
        <taxon>Bacteria</taxon>
        <taxon>Bacillati</taxon>
        <taxon>Actinomycetota</taxon>
        <taxon>Actinomycetes</taxon>
        <taxon>Micromonosporales</taxon>
        <taxon>Micromonosporaceae</taxon>
        <taxon>Micromonospora</taxon>
    </lineage>
</organism>
<dbReference type="PANTHER" id="PTHR36840">
    <property type="entry name" value="BLL5714 PROTEIN"/>
    <property type="match status" value="1"/>
</dbReference>
<dbReference type="OrthoDB" id="7698234at2"/>
<dbReference type="Proteomes" id="UP000199696">
    <property type="component" value="Unassembled WGS sequence"/>
</dbReference>
<gene>
    <name evidence="2" type="ORF">GA0070604_3048</name>
</gene>
<evidence type="ECO:0000313" key="3">
    <source>
        <dbReference type="Proteomes" id="UP000199696"/>
    </source>
</evidence>
<feature type="transmembrane region" description="Helical" evidence="1">
    <location>
        <begin position="148"/>
        <end position="172"/>
    </location>
</feature>
<dbReference type="AlphaFoldDB" id="A0A1C6UL05"/>
<feature type="transmembrane region" description="Helical" evidence="1">
    <location>
        <begin position="27"/>
        <end position="46"/>
    </location>
</feature>
<keyword evidence="3" id="KW-1185">Reference proteome</keyword>
<protein>
    <submittedName>
        <fullName evidence="2">Low temperature requirement protein LtrA</fullName>
    </submittedName>
</protein>
<feature type="transmembrane region" description="Helical" evidence="1">
    <location>
        <begin position="292"/>
        <end position="311"/>
    </location>
</feature>
<evidence type="ECO:0000256" key="1">
    <source>
        <dbReference type="SAM" id="Phobius"/>
    </source>
</evidence>
<accession>A0A1C6UL05</accession>
<keyword evidence="1" id="KW-0472">Membrane</keyword>
<feature type="transmembrane region" description="Helical" evidence="1">
    <location>
        <begin position="217"/>
        <end position="239"/>
    </location>
</feature>
<reference evidence="3" key="1">
    <citation type="submission" date="2016-06" db="EMBL/GenBank/DDBJ databases">
        <authorList>
            <person name="Varghese N."/>
            <person name="Submissions Spin"/>
        </authorList>
    </citation>
    <scope>NUCLEOTIDE SEQUENCE [LARGE SCALE GENOMIC DNA]</scope>
    <source>
        <strain evidence="3">DSM 44814</strain>
    </source>
</reference>
<dbReference type="EMBL" id="FMHY01000002">
    <property type="protein sequence ID" value="SCL54674.1"/>
    <property type="molecule type" value="Genomic_DNA"/>
</dbReference>
<dbReference type="InterPro" id="IPR010640">
    <property type="entry name" value="Low_temperature_requirement_A"/>
</dbReference>
<proteinExistence type="predicted"/>
<dbReference type="RefSeq" id="WP_091118528.1">
    <property type="nucleotide sequence ID" value="NZ_FMHY01000002.1"/>
</dbReference>
<dbReference type="PANTHER" id="PTHR36840:SF1">
    <property type="entry name" value="BLL5714 PROTEIN"/>
    <property type="match status" value="1"/>
</dbReference>
<feature type="transmembrane region" description="Helical" evidence="1">
    <location>
        <begin position="52"/>
        <end position="70"/>
    </location>
</feature>
<feature type="transmembrane region" description="Helical" evidence="1">
    <location>
        <begin position="331"/>
        <end position="351"/>
    </location>
</feature>
<dbReference type="STRING" id="227316.GA0070604_3048"/>
<keyword evidence="1" id="KW-1133">Transmembrane helix</keyword>
<sequence>MGADRRRGGLGPAIPIAPAARVDKFEVFFDLVFVVSFFIITRATAANVGSRQLLHAMLVLAVLWWCWVVHSMVAARLRLGEGFVPVLMVVGMIALFTFALALPQTFGDHQLGTGGPIVVTISYLVFRAVHLVLYAHATRGQPHARRQLVQFFPEVAITAFLLLIAAVVPLRIADPDLAIWFRDGLWIVVVIVQYASGFLAGTRGWEVTSAEHWTERYDLILIIALGESVISVGVGGNLLGKPVTWPAIVAAMLGILFTAALWWAHFDMIGPAARIALHSAQGPPRLAMARDAYAYLYLPMIAGVILFAIGAEELVATITDPVGGLTERGRGASVPLLFSGVMVFLATDVIFQLRMLRTVTWTRVGVLLALGAGLPVGRHLPALAALSLLTAICVALVVVEVLAFADSRGALRRAVYEEKATHETREAAWRARWHDGGPEQPAR</sequence>
<feature type="transmembrane region" description="Helical" evidence="1">
    <location>
        <begin position="382"/>
        <end position="405"/>
    </location>
</feature>